<dbReference type="Proteomes" id="UP001183817">
    <property type="component" value="Unassembled WGS sequence"/>
</dbReference>
<dbReference type="PROSITE" id="PS00600">
    <property type="entry name" value="AA_TRANSFER_CLASS_3"/>
    <property type="match status" value="1"/>
</dbReference>
<protein>
    <recommendedName>
        <fullName evidence="5 10">Diaminobutyrate--2-oxoglutarate transaminase</fullName>
        <ecNumber evidence="4 10">2.6.1.76</ecNumber>
    </recommendedName>
    <alternativeName>
        <fullName evidence="10">DABA aminotransferase</fullName>
    </alternativeName>
</protein>
<dbReference type="RefSeq" id="WP_217387023.1">
    <property type="nucleotide sequence ID" value="NZ_BAAAWO010000001.1"/>
</dbReference>
<dbReference type="InterPro" id="IPR049704">
    <property type="entry name" value="Aminotrans_3_PPA_site"/>
</dbReference>
<dbReference type="CDD" id="cd00610">
    <property type="entry name" value="OAT_like"/>
    <property type="match status" value="1"/>
</dbReference>
<dbReference type="InterPro" id="IPR004637">
    <property type="entry name" value="Dat"/>
</dbReference>
<comment type="similarity">
    <text evidence="9">Belongs to the class-III pyridoxal-phosphate-dependent aminotransferase family.</text>
</comment>
<evidence type="ECO:0000313" key="12">
    <source>
        <dbReference type="Proteomes" id="UP001183817"/>
    </source>
</evidence>
<evidence type="ECO:0000256" key="7">
    <source>
        <dbReference type="ARBA" id="ARBA00022679"/>
    </source>
</evidence>
<keyword evidence="12" id="KW-1185">Reference proteome</keyword>
<dbReference type="PANTHER" id="PTHR43552:SF2">
    <property type="entry name" value="DIAMINOBUTYRATE--2-OXOGLUTARATE TRANSAMINASE"/>
    <property type="match status" value="1"/>
</dbReference>
<keyword evidence="9" id="KW-0663">Pyridoxal phosphate</keyword>
<organism evidence="11 12">
    <name type="scientific">Paeniglutamicibacter sulfureus</name>
    <dbReference type="NCBI Taxonomy" id="43666"/>
    <lineage>
        <taxon>Bacteria</taxon>
        <taxon>Bacillati</taxon>
        <taxon>Actinomycetota</taxon>
        <taxon>Actinomycetes</taxon>
        <taxon>Micrococcales</taxon>
        <taxon>Micrococcaceae</taxon>
        <taxon>Paeniglutamicibacter</taxon>
    </lineage>
</organism>
<dbReference type="GO" id="GO:0045303">
    <property type="term" value="F:diaminobutyrate-2-oxoglutarate transaminase activity"/>
    <property type="evidence" value="ECO:0007669"/>
    <property type="project" value="UniProtKB-EC"/>
</dbReference>
<evidence type="ECO:0000256" key="2">
    <source>
        <dbReference type="ARBA" id="ARBA00002189"/>
    </source>
</evidence>
<evidence type="ECO:0000313" key="11">
    <source>
        <dbReference type="EMBL" id="MDR7358663.1"/>
    </source>
</evidence>
<dbReference type="EC" id="2.6.1.76" evidence="4 10"/>
<dbReference type="NCBIfam" id="NF006733">
    <property type="entry name" value="PRK09264.1"/>
    <property type="match status" value="1"/>
</dbReference>
<gene>
    <name evidence="11" type="ORF">J2S64_002354</name>
</gene>
<evidence type="ECO:0000256" key="1">
    <source>
        <dbReference type="ARBA" id="ARBA00001933"/>
    </source>
</evidence>
<comment type="pathway">
    <text evidence="3 10">Amine and polyamine biosynthesis; ectoine biosynthesis; L-ectoine from L-aspartate 4-semialdehyde: step 1/3.</text>
</comment>
<dbReference type="Pfam" id="PF00202">
    <property type="entry name" value="Aminotran_3"/>
    <property type="match status" value="1"/>
</dbReference>
<keyword evidence="7 10" id="KW-0808">Transferase</keyword>
<evidence type="ECO:0000256" key="10">
    <source>
        <dbReference type="RuleBase" id="RU365034"/>
    </source>
</evidence>
<name>A0ABU2BLS0_9MICC</name>
<evidence type="ECO:0000256" key="9">
    <source>
        <dbReference type="RuleBase" id="RU003560"/>
    </source>
</evidence>
<dbReference type="InterPro" id="IPR012773">
    <property type="entry name" value="Ectoine_EctB"/>
</dbReference>
<comment type="caution">
    <text evidence="11">The sequence shown here is derived from an EMBL/GenBank/DDBJ whole genome shotgun (WGS) entry which is preliminary data.</text>
</comment>
<comment type="function">
    <text evidence="2 10">Catalyzes reversively the conversion of L-aspartate beta-semialdehyde (ASA) to L-2,4-diaminobutyrate (DABA) by transamination with L-glutamate.</text>
</comment>
<evidence type="ECO:0000256" key="4">
    <source>
        <dbReference type="ARBA" id="ARBA00013155"/>
    </source>
</evidence>
<dbReference type="NCBIfam" id="TIGR00709">
    <property type="entry name" value="dat"/>
    <property type="match status" value="1"/>
</dbReference>
<evidence type="ECO:0000256" key="5">
    <source>
        <dbReference type="ARBA" id="ARBA00014798"/>
    </source>
</evidence>
<reference evidence="11 12" key="1">
    <citation type="submission" date="2023-07" db="EMBL/GenBank/DDBJ databases">
        <title>Sequencing the genomes of 1000 actinobacteria strains.</title>
        <authorList>
            <person name="Klenk H.-P."/>
        </authorList>
    </citation>
    <scope>NUCLEOTIDE SEQUENCE [LARGE SCALE GENOMIC DNA]</scope>
    <source>
        <strain evidence="11 12">DSM 20167</strain>
    </source>
</reference>
<dbReference type="EMBL" id="JAVDYI010000001">
    <property type="protein sequence ID" value="MDR7358663.1"/>
    <property type="molecule type" value="Genomic_DNA"/>
</dbReference>
<sequence>MSNIFETLESEVRSYCRSWPVVFTHAKGATQTSEDGTEYLDFFSGAGALNYGHNNPALTKPLLDYLSSGAVVHSMDMMTPAKREFLVTFQELILKPRHLDYKVMFPGPTGTNTVEAALKLARKVTGRQHILSFTNAFHGMTLGSLSVTGNSLKRKGAGIPLTNSSKIPYDDYFDGTTADFMWLERVLEDSGSGVDKPAAVIVETVQGEGGLRAARIEWLRSLAALLKRHDILLIVDDVQAGCGRTGTFFSFEEAGIEPDIVCVSKSISGYGLPMALTLFRPELDVWEPGEHNGTFRGHNPAFVTATAALRTYWADDKFQQQLAGTIETLHRGLEEIAGTVEGAGLRGRGLLVGIIFPDLETASKVAAEAFANGLLVETSGPDDEVVKLMPPLTVTDEELGRGLAILAAAVRTVAGTPALASA</sequence>
<keyword evidence="6 10" id="KW-0032">Aminotransferase</keyword>
<dbReference type="PANTHER" id="PTHR43552">
    <property type="entry name" value="DIAMINOBUTYRATE--2-OXOGLUTARATE AMINOTRANSFERASE"/>
    <property type="match status" value="1"/>
</dbReference>
<dbReference type="NCBIfam" id="TIGR02407">
    <property type="entry name" value="ectoine_ectB"/>
    <property type="match status" value="1"/>
</dbReference>
<evidence type="ECO:0000256" key="3">
    <source>
        <dbReference type="ARBA" id="ARBA00004946"/>
    </source>
</evidence>
<comment type="catalytic activity">
    <reaction evidence="8 10">
        <text>L-2,4-diaminobutanoate + 2-oxoglutarate = L-aspartate 4-semialdehyde + L-glutamate</text>
        <dbReference type="Rhea" id="RHEA:11160"/>
        <dbReference type="ChEBI" id="CHEBI:16810"/>
        <dbReference type="ChEBI" id="CHEBI:29985"/>
        <dbReference type="ChEBI" id="CHEBI:58761"/>
        <dbReference type="ChEBI" id="CHEBI:537519"/>
        <dbReference type="EC" id="2.6.1.76"/>
    </reaction>
</comment>
<dbReference type="InterPro" id="IPR005814">
    <property type="entry name" value="Aminotrans_3"/>
</dbReference>
<evidence type="ECO:0000256" key="6">
    <source>
        <dbReference type="ARBA" id="ARBA00022576"/>
    </source>
</evidence>
<evidence type="ECO:0000256" key="8">
    <source>
        <dbReference type="ARBA" id="ARBA00049111"/>
    </source>
</evidence>
<proteinExistence type="inferred from homology"/>
<accession>A0ABU2BLS0</accession>
<comment type="cofactor">
    <cofactor evidence="1 10">
        <name>pyridoxal 5'-phosphate</name>
        <dbReference type="ChEBI" id="CHEBI:597326"/>
    </cofactor>
</comment>